<gene>
    <name evidence="2" type="ORF">C2845_PM13G09060</name>
</gene>
<sequence length="270" mass="29203">MVEMLLAELQKFKAEKRTGAMVALSFSKRLTQPIQERVQPGYEYSGRENPTRGQNYKVSHSEAHRWVTLIMIGEVLDKGCPKAYCLKRPTIEEKIVSFWCPTPLPEGQQGKAVDPPARLALPTMDVGSFLSNSSIGSESDDFVEVSGPAAGAGFTTKKWHPTRKVATWRASLSGTKRKAEESAHEANSAELAMGELSPMEWPLACPRLIEGAAAKAKEEAVAPLEVAPGDGAKAGVVEDPADPNAAPRVIASRSELPEEKVPREEAVATK</sequence>
<dbReference type="EMBL" id="PQIB02000008">
    <property type="protein sequence ID" value="RLN04662.1"/>
    <property type="molecule type" value="Genomic_DNA"/>
</dbReference>
<name>A0A3L6RKR0_PANMI</name>
<feature type="region of interest" description="Disordered" evidence="1">
    <location>
        <begin position="37"/>
        <end position="57"/>
    </location>
</feature>
<reference evidence="3" key="1">
    <citation type="journal article" date="2019" name="Nat. Commun.">
        <title>The genome of broomcorn millet.</title>
        <authorList>
            <person name="Zou C."/>
            <person name="Miki D."/>
            <person name="Li D."/>
            <person name="Tang Q."/>
            <person name="Xiao L."/>
            <person name="Rajput S."/>
            <person name="Deng P."/>
            <person name="Jia W."/>
            <person name="Huang R."/>
            <person name="Zhang M."/>
            <person name="Sun Y."/>
            <person name="Hu J."/>
            <person name="Fu X."/>
            <person name="Schnable P.S."/>
            <person name="Li F."/>
            <person name="Zhang H."/>
            <person name="Feng B."/>
            <person name="Zhu X."/>
            <person name="Liu R."/>
            <person name="Schnable J.C."/>
            <person name="Zhu J.-K."/>
            <person name="Zhang H."/>
        </authorList>
    </citation>
    <scope>NUCLEOTIDE SEQUENCE [LARGE SCALE GENOMIC DNA]</scope>
</reference>
<proteinExistence type="predicted"/>
<evidence type="ECO:0000313" key="3">
    <source>
        <dbReference type="Proteomes" id="UP000275267"/>
    </source>
</evidence>
<feature type="region of interest" description="Disordered" evidence="1">
    <location>
        <begin position="226"/>
        <end position="270"/>
    </location>
</feature>
<accession>A0A3L6RKR0</accession>
<comment type="caution">
    <text evidence="2">The sequence shown here is derived from an EMBL/GenBank/DDBJ whole genome shotgun (WGS) entry which is preliminary data.</text>
</comment>
<organism evidence="2 3">
    <name type="scientific">Panicum miliaceum</name>
    <name type="common">Proso millet</name>
    <name type="synonym">Broomcorn millet</name>
    <dbReference type="NCBI Taxonomy" id="4540"/>
    <lineage>
        <taxon>Eukaryota</taxon>
        <taxon>Viridiplantae</taxon>
        <taxon>Streptophyta</taxon>
        <taxon>Embryophyta</taxon>
        <taxon>Tracheophyta</taxon>
        <taxon>Spermatophyta</taxon>
        <taxon>Magnoliopsida</taxon>
        <taxon>Liliopsida</taxon>
        <taxon>Poales</taxon>
        <taxon>Poaceae</taxon>
        <taxon>PACMAD clade</taxon>
        <taxon>Panicoideae</taxon>
        <taxon>Panicodae</taxon>
        <taxon>Paniceae</taxon>
        <taxon>Panicinae</taxon>
        <taxon>Panicum</taxon>
        <taxon>Panicum sect. Panicum</taxon>
    </lineage>
</organism>
<dbReference type="Proteomes" id="UP000275267">
    <property type="component" value="Unassembled WGS sequence"/>
</dbReference>
<evidence type="ECO:0000256" key="1">
    <source>
        <dbReference type="SAM" id="MobiDB-lite"/>
    </source>
</evidence>
<dbReference type="AlphaFoldDB" id="A0A3L6RKR0"/>
<evidence type="ECO:0000313" key="2">
    <source>
        <dbReference type="EMBL" id="RLN04662.1"/>
    </source>
</evidence>
<feature type="compositionally biased region" description="Basic and acidic residues" evidence="1">
    <location>
        <begin position="255"/>
        <end position="270"/>
    </location>
</feature>
<keyword evidence="3" id="KW-1185">Reference proteome</keyword>
<protein>
    <submittedName>
        <fullName evidence="2">Uncharacterized protein</fullName>
    </submittedName>
</protein>